<organism evidence="9 10">
    <name type="scientific">Occultella aeris</name>
    <dbReference type="NCBI Taxonomy" id="2761496"/>
    <lineage>
        <taxon>Bacteria</taxon>
        <taxon>Bacillati</taxon>
        <taxon>Actinomycetota</taxon>
        <taxon>Actinomycetes</taxon>
        <taxon>Micrococcales</taxon>
        <taxon>Ruaniaceae</taxon>
        <taxon>Occultella</taxon>
    </lineage>
</organism>
<evidence type="ECO:0000313" key="9">
    <source>
        <dbReference type="EMBL" id="VZO38294.1"/>
    </source>
</evidence>
<evidence type="ECO:0000256" key="1">
    <source>
        <dbReference type="ARBA" id="ARBA00004167"/>
    </source>
</evidence>
<sequence>MNTEEILILIVIAAVIIGPERLPSYAEQLGRLVRQLKQMATGATQMVKEELGPELGDIDLTKLDPRKYDPRRIVRDALLDDTPFSSKPAKPKPARTTTAAGTVAAATGTAAAVATASMVATASGSDGVTDDALVGAAMLATPFDDEAT</sequence>
<dbReference type="InterPro" id="IPR003369">
    <property type="entry name" value="TatA/B/E"/>
</dbReference>
<dbReference type="GO" id="GO:0015031">
    <property type="term" value="P:protein transport"/>
    <property type="evidence" value="ECO:0007669"/>
    <property type="project" value="UniProtKB-KW"/>
</dbReference>
<keyword evidence="2" id="KW-0813">Transport</keyword>
<keyword evidence="5" id="KW-1133">Transmembrane helix</keyword>
<dbReference type="GO" id="GO:0016020">
    <property type="term" value="C:membrane"/>
    <property type="evidence" value="ECO:0007669"/>
    <property type="project" value="UniProtKB-ARBA"/>
</dbReference>
<dbReference type="RefSeq" id="WP_156741829.1">
    <property type="nucleotide sequence ID" value="NZ_CACRYJ010000046.1"/>
</dbReference>
<dbReference type="Gene3D" id="1.20.5.3310">
    <property type="match status" value="1"/>
</dbReference>
<gene>
    <name evidence="9" type="ORF">HALOF300_03131</name>
</gene>
<dbReference type="Pfam" id="PF02416">
    <property type="entry name" value="TatA_B_E"/>
    <property type="match status" value="1"/>
</dbReference>
<keyword evidence="7" id="KW-0472">Membrane</keyword>
<dbReference type="AlphaFoldDB" id="A0A7M4DLW4"/>
<evidence type="ECO:0000256" key="5">
    <source>
        <dbReference type="ARBA" id="ARBA00022989"/>
    </source>
</evidence>
<comment type="caution">
    <text evidence="9">The sequence shown here is derived from an EMBL/GenBank/DDBJ whole genome shotgun (WGS) entry which is preliminary data.</text>
</comment>
<dbReference type="Proteomes" id="UP000419743">
    <property type="component" value="Unassembled WGS sequence"/>
</dbReference>
<proteinExistence type="predicted"/>
<keyword evidence="4" id="KW-0653">Protein transport</keyword>
<evidence type="ECO:0000313" key="10">
    <source>
        <dbReference type="Proteomes" id="UP000419743"/>
    </source>
</evidence>
<name>A0A7M4DLW4_9MICO</name>
<evidence type="ECO:0000256" key="6">
    <source>
        <dbReference type="ARBA" id="ARBA00023010"/>
    </source>
</evidence>
<keyword evidence="3" id="KW-0812">Transmembrane</keyword>
<evidence type="ECO:0000256" key="2">
    <source>
        <dbReference type="ARBA" id="ARBA00022448"/>
    </source>
</evidence>
<feature type="region of interest" description="Disordered" evidence="8">
    <location>
        <begin position="79"/>
        <end position="99"/>
    </location>
</feature>
<keyword evidence="10" id="KW-1185">Reference proteome</keyword>
<evidence type="ECO:0000256" key="3">
    <source>
        <dbReference type="ARBA" id="ARBA00022692"/>
    </source>
</evidence>
<keyword evidence="6" id="KW-0811">Translocation</keyword>
<accession>A0A7M4DLW4</accession>
<comment type="subcellular location">
    <subcellularLocation>
        <location evidence="1">Membrane</location>
        <topology evidence="1">Single-pass membrane protein</topology>
    </subcellularLocation>
</comment>
<dbReference type="EMBL" id="CACRYJ010000046">
    <property type="protein sequence ID" value="VZO38294.1"/>
    <property type="molecule type" value="Genomic_DNA"/>
</dbReference>
<evidence type="ECO:0000256" key="4">
    <source>
        <dbReference type="ARBA" id="ARBA00022927"/>
    </source>
</evidence>
<evidence type="ECO:0000256" key="8">
    <source>
        <dbReference type="SAM" id="MobiDB-lite"/>
    </source>
</evidence>
<reference evidence="9 10" key="1">
    <citation type="submission" date="2019-11" db="EMBL/GenBank/DDBJ databases">
        <authorList>
            <person name="Criscuolo A."/>
        </authorList>
    </citation>
    <scope>NUCLEOTIDE SEQUENCE [LARGE SCALE GENOMIC DNA]</scope>
    <source>
        <strain evidence="9">CIP111667</strain>
    </source>
</reference>
<evidence type="ECO:0000256" key="7">
    <source>
        <dbReference type="ARBA" id="ARBA00023136"/>
    </source>
</evidence>
<protein>
    <submittedName>
        <fullName evidence="9">Sec-independent translocase</fullName>
    </submittedName>
</protein>